<dbReference type="Pfam" id="PF07833">
    <property type="entry name" value="Cu_amine_oxidN1"/>
    <property type="match status" value="1"/>
</dbReference>
<name>A0A4Y8LRQ4_9BACL</name>
<sequence>MVISLHRPYVGAQFMKVRIAVILPMILLLLSSGFFGGIISAARATTPADLYIDGQPTPYKQLKYKNRMENMIPLRTVTSQLKMKLTWVKKNSEWTLSGDFHRITMKLNDLTATVDGKVYKLNAPPLIEKGTIYLPLRFTVTMSGGELHWDRDHIYWVLSPLQKALNSAIIGNDVEYVRQHLTNWRSAALPLGVDGTMPYLFSVQSLDMVKLLIEKGFPVDYMKNEYASLTFNNWQRTLLQEAASLGQFEVVAYLLNQGAGPFLSNSHHYNALDYAQWGKQQLQENALWIELSIELGKDITEENYNKTIDLLKAHMEQISG</sequence>
<accession>A0A4Y8LRQ4</accession>
<dbReference type="OrthoDB" id="2612926at2"/>
<gene>
    <name evidence="2" type="ORF">E2980_17350</name>
</gene>
<dbReference type="InterPro" id="IPR036582">
    <property type="entry name" value="Mao_N_sf"/>
</dbReference>
<dbReference type="InterPro" id="IPR036770">
    <property type="entry name" value="Ankyrin_rpt-contain_sf"/>
</dbReference>
<organism evidence="2 3">
    <name type="scientific">Cohnella luojiensis</name>
    <dbReference type="NCBI Taxonomy" id="652876"/>
    <lineage>
        <taxon>Bacteria</taxon>
        <taxon>Bacillati</taxon>
        <taxon>Bacillota</taxon>
        <taxon>Bacilli</taxon>
        <taxon>Bacillales</taxon>
        <taxon>Paenibacillaceae</taxon>
        <taxon>Cohnella</taxon>
    </lineage>
</organism>
<evidence type="ECO:0000259" key="1">
    <source>
        <dbReference type="Pfam" id="PF07833"/>
    </source>
</evidence>
<evidence type="ECO:0000313" key="3">
    <source>
        <dbReference type="Proteomes" id="UP000297900"/>
    </source>
</evidence>
<dbReference type="InterPro" id="IPR002110">
    <property type="entry name" value="Ankyrin_rpt"/>
</dbReference>
<dbReference type="SUPFAM" id="SSF55383">
    <property type="entry name" value="Copper amine oxidase, domain N"/>
    <property type="match status" value="1"/>
</dbReference>
<protein>
    <recommendedName>
        <fullName evidence="1">Copper amine oxidase-like N-terminal domain-containing protein</fullName>
    </recommendedName>
</protein>
<evidence type="ECO:0000313" key="2">
    <source>
        <dbReference type="EMBL" id="TFE23979.1"/>
    </source>
</evidence>
<feature type="domain" description="Copper amine oxidase-like N-terminal" evidence="1">
    <location>
        <begin position="52"/>
        <end position="152"/>
    </location>
</feature>
<dbReference type="Proteomes" id="UP000297900">
    <property type="component" value="Unassembled WGS sequence"/>
</dbReference>
<dbReference type="SUPFAM" id="SSF48403">
    <property type="entry name" value="Ankyrin repeat"/>
    <property type="match status" value="1"/>
</dbReference>
<reference evidence="2 3" key="1">
    <citation type="submission" date="2019-03" db="EMBL/GenBank/DDBJ databases">
        <title>Cohnella endophytica sp. nov., a novel endophytic bacterium isolated from bark of Sonneratia apetala.</title>
        <authorList>
            <person name="Tuo L."/>
        </authorList>
    </citation>
    <scope>NUCLEOTIDE SEQUENCE [LARGE SCALE GENOMIC DNA]</scope>
    <source>
        <strain evidence="2 3">CCTCC AB 208254</strain>
    </source>
</reference>
<dbReference type="AlphaFoldDB" id="A0A4Y8LRQ4"/>
<keyword evidence="3" id="KW-1185">Reference proteome</keyword>
<dbReference type="EMBL" id="SOMN01000029">
    <property type="protein sequence ID" value="TFE23979.1"/>
    <property type="molecule type" value="Genomic_DNA"/>
</dbReference>
<dbReference type="Gene3D" id="3.30.457.10">
    <property type="entry name" value="Copper amine oxidase-like, N-terminal domain"/>
    <property type="match status" value="1"/>
</dbReference>
<dbReference type="Pfam" id="PF00023">
    <property type="entry name" value="Ank"/>
    <property type="match status" value="1"/>
</dbReference>
<dbReference type="Gene3D" id="1.25.40.20">
    <property type="entry name" value="Ankyrin repeat-containing domain"/>
    <property type="match status" value="1"/>
</dbReference>
<proteinExistence type="predicted"/>
<comment type="caution">
    <text evidence="2">The sequence shown here is derived from an EMBL/GenBank/DDBJ whole genome shotgun (WGS) entry which is preliminary data.</text>
</comment>
<dbReference type="InterPro" id="IPR012854">
    <property type="entry name" value="Cu_amine_oxidase-like_N"/>
</dbReference>